<reference evidence="5" key="1">
    <citation type="journal article" date="2013" name="Genome Announc.">
        <title>Draft genome sequence of the ascomycete Phaeoacremonium aleophilum strain UCR-PA7, a causal agent of the esca disease complex in grapevines.</title>
        <authorList>
            <person name="Blanco-Ulate B."/>
            <person name="Rolshausen P."/>
            <person name="Cantu D."/>
        </authorList>
    </citation>
    <scope>NUCLEOTIDE SEQUENCE [LARGE SCALE GENOMIC DNA]</scope>
    <source>
        <strain evidence="5">UCR-PA7</strain>
    </source>
</reference>
<dbReference type="eggNOG" id="KOG1430">
    <property type="taxonomic scope" value="Eukaryota"/>
</dbReference>
<dbReference type="SUPFAM" id="SSF51735">
    <property type="entry name" value="NAD(P)-binding Rossmann-fold domains"/>
    <property type="match status" value="1"/>
</dbReference>
<dbReference type="OrthoDB" id="10058185at2759"/>
<protein>
    <submittedName>
        <fullName evidence="4">Putative sterol-4-alpha-carboxylate 3-dehydrogenase protein</fullName>
    </submittedName>
</protein>
<dbReference type="GO" id="GO:0016616">
    <property type="term" value="F:oxidoreductase activity, acting on the CH-OH group of donors, NAD or NADP as acceptor"/>
    <property type="evidence" value="ECO:0007669"/>
    <property type="project" value="InterPro"/>
</dbReference>
<proteinExistence type="inferred from homology"/>
<dbReference type="InterPro" id="IPR002225">
    <property type="entry name" value="3Beta_OHSteriod_DH/Estase"/>
</dbReference>
<dbReference type="Gene3D" id="3.40.50.720">
    <property type="entry name" value="NAD(P)-binding Rossmann-like Domain"/>
    <property type="match status" value="1"/>
</dbReference>
<dbReference type="Pfam" id="PF01073">
    <property type="entry name" value="3Beta_HSD"/>
    <property type="match status" value="1"/>
</dbReference>
<evidence type="ECO:0000256" key="2">
    <source>
        <dbReference type="ARBA" id="ARBA00023002"/>
    </source>
</evidence>
<dbReference type="GeneID" id="19326312"/>
<keyword evidence="5" id="KW-1185">Reference proteome</keyword>
<keyword evidence="2" id="KW-0560">Oxidoreductase</keyword>
<dbReference type="InterPro" id="IPR036291">
    <property type="entry name" value="NAD(P)-bd_dom_sf"/>
</dbReference>
<dbReference type="PANTHER" id="PTHR43245">
    <property type="entry name" value="BIFUNCTIONAL POLYMYXIN RESISTANCE PROTEIN ARNA"/>
    <property type="match status" value="1"/>
</dbReference>
<dbReference type="SMART" id="SM00822">
    <property type="entry name" value="PKS_KR"/>
    <property type="match status" value="1"/>
</dbReference>
<dbReference type="KEGG" id="tmn:UCRPA7_5729"/>
<dbReference type="EMBL" id="KB933201">
    <property type="protein sequence ID" value="EON98735.1"/>
    <property type="molecule type" value="Genomic_DNA"/>
</dbReference>
<dbReference type="AlphaFoldDB" id="R8BHB1"/>
<evidence type="ECO:0000313" key="4">
    <source>
        <dbReference type="EMBL" id="EON98735.1"/>
    </source>
</evidence>
<evidence type="ECO:0000313" key="5">
    <source>
        <dbReference type="Proteomes" id="UP000014074"/>
    </source>
</evidence>
<gene>
    <name evidence="4" type="ORF">UCRPA7_5729</name>
</gene>
<organism evidence="4 5">
    <name type="scientific">Phaeoacremonium minimum (strain UCR-PA7)</name>
    <name type="common">Esca disease fungus</name>
    <name type="synonym">Togninia minima</name>
    <dbReference type="NCBI Taxonomy" id="1286976"/>
    <lineage>
        <taxon>Eukaryota</taxon>
        <taxon>Fungi</taxon>
        <taxon>Dikarya</taxon>
        <taxon>Ascomycota</taxon>
        <taxon>Pezizomycotina</taxon>
        <taxon>Sordariomycetes</taxon>
        <taxon>Sordariomycetidae</taxon>
        <taxon>Togniniales</taxon>
        <taxon>Togniniaceae</taxon>
        <taxon>Phaeoacremonium</taxon>
    </lineage>
</organism>
<dbReference type="InterPro" id="IPR057326">
    <property type="entry name" value="KR_dom"/>
</dbReference>
<dbReference type="HOGENOM" id="CLU_007383_6_8_1"/>
<dbReference type="PANTHER" id="PTHR43245:SF51">
    <property type="entry name" value="SHORT CHAIN DEHYDROGENASE_REDUCTASE FAMILY 42E, MEMBER 2"/>
    <property type="match status" value="1"/>
</dbReference>
<dbReference type="InterPro" id="IPR050177">
    <property type="entry name" value="Lipid_A_modif_metabolic_enz"/>
</dbReference>
<feature type="domain" description="Ketoreductase" evidence="3">
    <location>
        <begin position="4"/>
        <end position="142"/>
    </location>
</feature>
<comment type="similarity">
    <text evidence="1">Belongs to the 3-beta-HSD family.</text>
</comment>
<dbReference type="RefSeq" id="XP_007916464.1">
    <property type="nucleotide sequence ID" value="XM_007918273.1"/>
</dbReference>
<dbReference type="Proteomes" id="UP000014074">
    <property type="component" value="Unassembled WGS sequence"/>
</dbReference>
<dbReference type="GO" id="GO:0006694">
    <property type="term" value="P:steroid biosynthetic process"/>
    <property type="evidence" value="ECO:0007669"/>
    <property type="project" value="InterPro"/>
</dbReference>
<name>R8BHB1_PHAM7</name>
<evidence type="ECO:0000259" key="3">
    <source>
        <dbReference type="SMART" id="SM00822"/>
    </source>
</evidence>
<sequence>MDKESYLVTGGCGLQGSHIVEKLRQQYPNARVAVMSRQPEEQFAGVEYLSGDITKPDDIQRVLDVCKPTVVFHCAGVMTVTRKPVKDEVVHAINFDGAKYMLEASQKAGVKAFVFTSSASVVQRARGGICAVANADETWSTVIPEDKVIAYPTAKAAAERLILAADTPGGMRTTALRPALIYGERDNDIIPMHIANLRGGRTWLQIGDNTNLFSATYAGNAADAHLLAAKRLLTDPDGVAAEPFFITNGQDQPFWTFTRASWRAAGDTTPASQVRVISPVFASAIGWVLEWVAWARGTRPAMTRQTIGFVSRDRYFNITKARTVLGYEPKVDWEDGIKRGVKVSRDYPKPIKILWLT</sequence>
<evidence type="ECO:0000256" key="1">
    <source>
        <dbReference type="ARBA" id="ARBA00009219"/>
    </source>
</evidence>
<accession>R8BHB1</accession>